<comment type="caution">
    <text evidence="4">The sequence shown here is derived from an EMBL/GenBank/DDBJ whole genome shotgun (WGS) entry which is preliminary data.</text>
</comment>
<dbReference type="Gene3D" id="3.30.70.240">
    <property type="match status" value="1"/>
</dbReference>
<dbReference type="RefSeq" id="WP_052220272.1">
    <property type="nucleotide sequence ID" value="NZ_LHUR01000011.1"/>
</dbReference>
<feature type="domain" description="UPF0029" evidence="3">
    <location>
        <begin position="138"/>
        <end position="193"/>
    </location>
</feature>
<dbReference type="InterPro" id="IPR036956">
    <property type="entry name" value="Impact_N_sf"/>
</dbReference>
<name>A0A0L6ZDN6_9CLOT</name>
<dbReference type="InterPro" id="IPR001498">
    <property type="entry name" value="Impact_N"/>
</dbReference>
<evidence type="ECO:0000259" key="2">
    <source>
        <dbReference type="Pfam" id="PF01205"/>
    </source>
</evidence>
<gene>
    <name evidence="4" type="primary">yigZ</name>
    <name evidence="4" type="ORF">CLHOM_06820</name>
</gene>
<protein>
    <submittedName>
        <fullName evidence="4">IMPACT family member YigZ</fullName>
    </submittedName>
</protein>
<sequence>MSYFTIRNEGQNEFEEKKSIFIGYAKRVENEEEAKAYVDLIKSKHKDATHNVYAYIVGENALIQRYSDDGEPQGTAGIPVLEVIKKNGITNVAVVVTRYFGGTLLGAGGLVRAYSKGASIAIENAVIVEKVLGHNLDISIDYDLLGKVQYTCAQNHWHIENIEYTDVVALRILTEEHKAEIIMNKITELTSGKSTYKLGEKGFYFKQGERLYSE</sequence>
<organism evidence="4 5">
    <name type="scientific">Clostridium homopropionicum DSM 5847</name>
    <dbReference type="NCBI Taxonomy" id="1121318"/>
    <lineage>
        <taxon>Bacteria</taxon>
        <taxon>Bacillati</taxon>
        <taxon>Bacillota</taxon>
        <taxon>Clostridia</taxon>
        <taxon>Eubacteriales</taxon>
        <taxon>Clostridiaceae</taxon>
        <taxon>Clostridium</taxon>
    </lineage>
</organism>
<reference evidence="5" key="1">
    <citation type="submission" date="2015-08" db="EMBL/GenBank/DDBJ databases">
        <title>Genome sequence of the strict anaerobe Clostridium homopropionicum LuHBu1 (DSM 5847T).</title>
        <authorList>
            <person name="Poehlein A."/>
            <person name="Beck M."/>
            <person name="Schiel-Bengelsdorf B."/>
            <person name="Bengelsdorf F.R."/>
            <person name="Daniel R."/>
            <person name="Duerre P."/>
        </authorList>
    </citation>
    <scope>NUCLEOTIDE SEQUENCE [LARGE SCALE GENOMIC DNA]</scope>
    <source>
        <strain evidence="5">DSM 5847</strain>
    </source>
</reference>
<dbReference type="SUPFAM" id="SSF54211">
    <property type="entry name" value="Ribosomal protein S5 domain 2-like"/>
    <property type="match status" value="1"/>
</dbReference>
<dbReference type="EMBL" id="LHUR01000011">
    <property type="protein sequence ID" value="KOA21094.1"/>
    <property type="molecule type" value="Genomic_DNA"/>
</dbReference>
<dbReference type="InterPro" id="IPR015796">
    <property type="entry name" value="Impact_YigZ-like"/>
</dbReference>
<dbReference type="PANTHER" id="PTHR16301">
    <property type="entry name" value="IMPACT-RELATED"/>
    <property type="match status" value="1"/>
</dbReference>
<dbReference type="Gene3D" id="3.30.230.30">
    <property type="entry name" value="Impact, N-terminal domain"/>
    <property type="match status" value="1"/>
</dbReference>
<dbReference type="InterPro" id="IPR020569">
    <property type="entry name" value="UPF0029_Impact_CS"/>
</dbReference>
<evidence type="ECO:0000313" key="5">
    <source>
        <dbReference type="Proteomes" id="UP000037043"/>
    </source>
</evidence>
<evidence type="ECO:0000256" key="1">
    <source>
        <dbReference type="ARBA" id="ARBA00007665"/>
    </source>
</evidence>
<dbReference type="Proteomes" id="UP000037043">
    <property type="component" value="Unassembled WGS sequence"/>
</dbReference>
<comment type="similarity">
    <text evidence="1">Belongs to the IMPACT family.</text>
</comment>
<keyword evidence="5" id="KW-1185">Reference proteome</keyword>
<proteinExistence type="inferred from homology"/>
<dbReference type="AlphaFoldDB" id="A0A0L6ZDN6"/>
<dbReference type="InterPro" id="IPR023582">
    <property type="entry name" value="Impact"/>
</dbReference>
<dbReference type="InterPro" id="IPR035647">
    <property type="entry name" value="EFG_III/V"/>
</dbReference>
<dbReference type="Pfam" id="PF01205">
    <property type="entry name" value="Impact_N"/>
    <property type="match status" value="1"/>
</dbReference>
<dbReference type="InterPro" id="IPR020568">
    <property type="entry name" value="Ribosomal_Su5_D2-typ_SF"/>
</dbReference>
<dbReference type="PROSITE" id="PS00910">
    <property type="entry name" value="UPF0029"/>
    <property type="match status" value="1"/>
</dbReference>
<dbReference type="STRING" id="36844.SAMN04488501_10438"/>
<evidence type="ECO:0000313" key="4">
    <source>
        <dbReference type="EMBL" id="KOA21094.1"/>
    </source>
</evidence>
<dbReference type="InterPro" id="IPR015269">
    <property type="entry name" value="UPF0029_Impact_C"/>
</dbReference>
<dbReference type="GO" id="GO:0006446">
    <property type="term" value="P:regulation of translational initiation"/>
    <property type="evidence" value="ECO:0007669"/>
    <property type="project" value="TreeGrafter"/>
</dbReference>
<dbReference type="PANTHER" id="PTHR16301:SF20">
    <property type="entry name" value="IMPACT FAMILY MEMBER YIGZ"/>
    <property type="match status" value="1"/>
</dbReference>
<dbReference type="Pfam" id="PF09186">
    <property type="entry name" value="DUF1949"/>
    <property type="match status" value="1"/>
</dbReference>
<dbReference type="SUPFAM" id="SSF54980">
    <property type="entry name" value="EF-G C-terminal domain-like"/>
    <property type="match status" value="1"/>
</dbReference>
<evidence type="ECO:0000259" key="3">
    <source>
        <dbReference type="Pfam" id="PF09186"/>
    </source>
</evidence>
<dbReference type="NCBIfam" id="TIGR00257">
    <property type="entry name" value="IMPACT_YIGZ"/>
    <property type="match status" value="1"/>
</dbReference>
<dbReference type="PATRIC" id="fig|1121318.3.peg.684"/>
<dbReference type="GO" id="GO:0005737">
    <property type="term" value="C:cytoplasm"/>
    <property type="evidence" value="ECO:0007669"/>
    <property type="project" value="TreeGrafter"/>
</dbReference>
<feature type="domain" description="Impact N-terminal" evidence="2">
    <location>
        <begin position="17"/>
        <end position="121"/>
    </location>
</feature>
<accession>A0A0L6ZDN6</accession>